<dbReference type="PANTHER" id="PTHR19143">
    <property type="entry name" value="FIBRINOGEN/TENASCIN/ANGIOPOEITIN"/>
    <property type="match status" value="1"/>
</dbReference>
<dbReference type="SMART" id="SM00186">
    <property type="entry name" value="FBG"/>
    <property type="match status" value="1"/>
</dbReference>
<evidence type="ECO:0000256" key="1">
    <source>
        <dbReference type="SAM" id="SignalP"/>
    </source>
</evidence>
<dbReference type="GeneID" id="136815881"/>
<accession>A0A7M5X4V9</accession>
<dbReference type="RefSeq" id="XP_066928430.1">
    <property type="nucleotide sequence ID" value="XM_067072329.1"/>
</dbReference>
<protein>
    <recommendedName>
        <fullName evidence="2">Fibrinogen C-terminal domain-containing protein</fullName>
    </recommendedName>
</protein>
<dbReference type="GO" id="GO:0005615">
    <property type="term" value="C:extracellular space"/>
    <property type="evidence" value="ECO:0007669"/>
    <property type="project" value="TreeGrafter"/>
</dbReference>
<dbReference type="InterPro" id="IPR036056">
    <property type="entry name" value="Fibrinogen-like_C"/>
</dbReference>
<feature type="domain" description="Fibrinogen C-terminal" evidence="2">
    <location>
        <begin position="122"/>
        <end position="337"/>
    </location>
</feature>
<dbReference type="EnsemblMetazoa" id="CLYHEMT017194.1">
    <property type="protein sequence ID" value="CLYHEMP017194.1"/>
    <property type="gene ID" value="CLYHEMG017194"/>
</dbReference>
<feature type="chain" id="PRO_5029586251" description="Fibrinogen C-terminal domain-containing protein" evidence="1">
    <location>
        <begin position="20"/>
        <end position="337"/>
    </location>
</feature>
<dbReference type="SUPFAM" id="SSF56496">
    <property type="entry name" value="Fibrinogen C-terminal domain-like"/>
    <property type="match status" value="1"/>
</dbReference>
<organism evidence="3 4">
    <name type="scientific">Clytia hemisphaerica</name>
    <dbReference type="NCBI Taxonomy" id="252671"/>
    <lineage>
        <taxon>Eukaryota</taxon>
        <taxon>Metazoa</taxon>
        <taxon>Cnidaria</taxon>
        <taxon>Hydrozoa</taxon>
        <taxon>Hydroidolina</taxon>
        <taxon>Leptothecata</taxon>
        <taxon>Obeliida</taxon>
        <taxon>Clytiidae</taxon>
        <taxon>Clytia</taxon>
    </lineage>
</organism>
<dbReference type="AlphaFoldDB" id="A0A7M5X4V9"/>
<keyword evidence="1" id="KW-0732">Signal</keyword>
<name>A0A7M5X4V9_9CNID</name>
<keyword evidence="4" id="KW-1185">Reference proteome</keyword>
<dbReference type="Proteomes" id="UP000594262">
    <property type="component" value="Unplaced"/>
</dbReference>
<dbReference type="OrthoDB" id="7735550at2759"/>
<reference evidence="3" key="1">
    <citation type="submission" date="2021-01" db="UniProtKB">
        <authorList>
            <consortium name="EnsemblMetazoa"/>
        </authorList>
    </citation>
    <scope>IDENTIFICATION</scope>
</reference>
<dbReference type="InterPro" id="IPR002181">
    <property type="entry name" value="Fibrinogen_a/b/g_C_dom"/>
</dbReference>
<sequence length="337" mass="38651">MILFILQFTFVLQIKCITASTLLSAYQSKAIDDHIQPLTTLQVSSQAQCLHKYRSINTEAWLVEIKQWGTGNWSCRLFSYDEYARIRKWMVDDGNSNVYVNLTKEYQNEVEINRQEELEREKQLYDNDVSCWTLKRDGQTSDGVYQITIGGRPVNVYCDMVENGGGWTLIQRRVEGSTNFYRGWEDYKNGFGQPTESYWIGLDQIHELTTKYEGTIYIRMRGVYYQGSSFYLTQRDFQVGDESTNYQVIEAGTYAAGDRTQGFSNLEGLSFSTNDKDNDEVTNQNCASTFSTAWWFADGCLHVVNPNGKFGDSSVSGILWLSTPMNTFSMAIKRVIP</sequence>
<feature type="signal peptide" evidence="1">
    <location>
        <begin position="1"/>
        <end position="19"/>
    </location>
</feature>
<dbReference type="Gene3D" id="3.90.215.10">
    <property type="entry name" value="Gamma Fibrinogen, chain A, domain 1"/>
    <property type="match status" value="1"/>
</dbReference>
<dbReference type="Pfam" id="PF00147">
    <property type="entry name" value="Fibrinogen_C"/>
    <property type="match status" value="1"/>
</dbReference>
<evidence type="ECO:0000313" key="4">
    <source>
        <dbReference type="Proteomes" id="UP000594262"/>
    </source>
</evidence>
<evidence type="ECO:0000259" key="2">
    <source>
        <dbReference type="PROSITE" id="PS51406"/>
    </source>
</evidence>
<dbReference type="PANTHER" id="PTHR19143:SF327">
    <property type="entry name" value="FI21813P1-RELATED"/>
    <property type="match status" value="1"/>
</dbReference>
<dbReference type="PROSITE" id="PS51406">
    <property type="entry name" value="FIBRINOGEN_C_2"/>
    <property type="match status" value="1"/>
</dbReference>
<dbReference type="InterPro" id="IPR050373">
    <property type="entry name" value="Fibrinogen_C-term_domain"/>
</dbReference>
<evidence type="ECO:0000313" key="3">
    <source>
        <dbReference type="EnsemblMetazoa" id="CLYHEMP017194.1"/>
    </source>
</evidence>
<proteinExistence type="predicted"/>
<dbReference type="NCBIfam" id="NF040941">
    <property type="entry name" value="GGGWT_bact"/>
    <property type="match status" value="1"/>
</dbReference>
<dbReference type="InterPro" id="IPR014716">
    <property type="entry name" value="Fibrinogen_a/b/g_C_1"/>
</dbReference>